<evidence type="ECO:0000313" key="5">
    <source>
        <dbReference type="Proteomes" id="UP000253551"/>
    </source>
</evidence>
<dbReference type="PROSITE" id="PS50924">
    <property type="entry name" value="MHYT"/>
    <property type="match status" value="1"/>
</dbReference>
<gene>
    <name evidence="4" type="ORF">CU098_000824</name>
</gene>
<dbReference type="AlphaFoldDB" id="A0A367KMB4"/>
<dbReference type="EMBL" id="PJQM01001188">
    <property type="protein sequence ID" value="RCI02982.1"/>
    <property type="molecule type" value="Genomic_DNA"/>
</dbReference>
<evidence type="ECO:0000313" key="4">
    <source>
        <dbReference type="EMBL" id="RCI02982.1"/>
    </source>
</evidence>
<dbReference type="OrthoDB" id="264015at2759"/>
<dbReference type="Proteomes" id="UP000253551">
    <property type="component" value="Unassembled WGS sequence"/>
</dbReference>
<feature type="transmembrane region" description="Helical" evidence="2">
    <location>
        <begin position="222"/>
        <end position="245"/>
    </location>
</feature>
<evidence type="ECO:0000256" key="2">
    <source>
        <dbReference type="SAM" id="Phobius"/>
    </source>
</evidence>
<keyword evidence="2" id="KW-0472">Membrane</keyword>
<keyword evidence="5" id="KW-1185">Reference proteome</keyword>
<protein>
    <recommendedName>
        <fullName evidence="3">MHYT domain-containing protein</fullName>
    </recommendedName>
</protein>
<feature type="transmembrane region" description="Helical" evidence="2">
    <location>
        <begin position="152"/>
        <end position="174"/>
    </location>
</feature>
<dbReference type="PANTHER" id="PTHR35152:SF1">
    <property type="entry name" value="DOMAIN SIGNALLING PROTEIN, PUTATIVE (AFU_ORTHOLOGUE AFUA_5G11310)-RELATED"/>
    <property type="match status" value="1"/>
</dbReference>
<feature type="transmembrane region" description="Helical" evidence="2">
    <location>
        <begin position="46"/>
        <end position="67"/>
    </location>
</feature>
<name>A0A367KMB4_RHIST</name>
<feature type="transmembrane region" description="Helical" evidence="2">
    <location>
        <begin position="122"/>
        <end position="146"/>
    </location>
</feature>
<proteinExistence type="predicted"/>
<evidence type="ECO:0000259" key="3">
    <source>
        <dbReference type="PROSITE" id="PS50924"/>
    </source>
</evidence>
<dbReference type="PANTHER" id="PTHR35152">
    <property type="entry name" value="DOMAIN SIGNALLING PROTEIN, PUTATIVE (AFU_ORTHOLOGUE AFUA_5G11310)-RELATED"/>
    <property type="match status" value="1"/>
</dbReference>
<feature type="domain" description="MHYT" evidence="3">
    <location>
        <begin position="11"/>
        <end position="210"/>
    </location>
</feature>
<reference evidence="4 5" key="1">
    <citation type="journal article" date="2018" name="G3 (Bethesda)">
        <title>Phylogenetic and Phylogenomic Definition of Rhizopus Species.</title>
        <authorList>
            <person name="Gryganskyi A.P."/>
            <person name="Golan J."/>
            <person name="Dolatabadi S."/>
            <person name="Mondo S."/>
            <person name="Robb S."/>
            <person name="Idnurm A."/>
            <person name="Muszewska A."/>
            <person name="Steczkiewicz K."/>
            <person name="Masonjones S."/>
            <person name="Liao H.L."/>
            <person name="Gajdeczka M.T."/>
            <person name="Anike F."/>
            <person name="Vuek A."/>
            <person name="Anishchenko I.M."/>
            <person name="Voigt K."/>
            <person name="de Hoog G.S."/>
            <person name="Smith M.E."/>
            <person name="Heitman J."/>
            <person name="Vilgalys R."/>
            <person name="Stajich J.E."/>
        </authorList>
    </citation>
    <scope>NUCLEOTIDE SEQUENCE [LARGE SCALE GENOMIC DNA]</scope>
    <source>
        <strain evidence="4 5">LSU 92-RS-03</strain>
    </source>
</reference>
<feature type="transmembrane region" description="Helical" evidence="2">
    <location>
        <begin position="186"/>
        <end position="210"/>
    </location>
</feature>
<keyword evidence="2" id="KW-0812">Transmembrane</keyword>
<comment type="caution">
    <text evidence="4">The sequence shown here is derived from an EMBL/GenBank/DDBJ whole genome shotgun (WGS) entry which is preliminary data.</text>
</comment>
<feature type="transmembrane region" description="Helical" evidence="2">
    <location>
        <begin position="15"/>
        <end position="34"/>
    </location>
</feature>
<evidence type="ECO:0000256" key="1">
    <source>
        <dbReference type="SAM" id="MobiDB-lite"/>
    </source>
</evidence>
<sequence length="736" mass="83645">MDSRAAAIQNYNGGIIFVSYVISVIGALTTLELLTRRTHIQGWYNWFLLAAAAFVMGAVGVWCMHFIGNNSLTLTYDNTSYQLDYQAGYTFASLVVSIACMFISFCFVGVTEKVYLYRIIPSGLFTGLGVVCMHYIGQFAINYFIIVYKTSFLIGAIVIACVAVTAALYIFFKLRENWTNTWYKRLGCAMLMALAVCGMHYTALLGTIFYLPPLGAPPRPTLSTGALIGIIAAIVVVACVTLISIRFKTIQYRKTTHKRLILDCLLFDPSGLILVQVDGTLPMKEIHNDLENNVSYSFINKENNKYKQELTREFGLNHPLFIRLFENTIRNTSPITPIHPNFDTDSLFSNIEQKYTEALEDLQQELGFEEPSNLGILSDIVITTGTQYKQSLFKKKKSFLKNTNETIESFPEAKEKRLSRLSLWGHRKTDEECGPGLSIEDSDGQDTHLFMIRQLTNDQDVKRFLSQGYRFAQVNFISKTMGDRLRIPAETMHQCFLDMHQLTQFKLNQEESPVVCMGVFMLTRDSQVLVNREYRIPLVEMNVRVGQAELEFINTTLQGCLLEDLAEASQASPNPKLSRALEQAANQLLLQQPGLERSVLQSTLLDLPAFSLTGSPCQLMLFSTISVPVADSKYIPLAIYRPLWIHLTDQEATRYQRQHPARPYSMQQQIYQQAGLSDSVWSEDEDQFSLPPPPRSRRKRQTITQSLHLPSFHTILPSKDRFWWIEIIVENTIHNT</sequence>
<dbReference type="STRING" id="4846.A0A367KMB4"/>
<feature type="transmembrane region" description="Helical" evidence="2">
    <location>
        <begin position="87"/>
        <end position="110"/>
    </location>
</feature>
<feature type="region of interest" description="Disordered" evidence="1">
    <location>
        <begin position="682"/>
        <end position="701"/>
    </location>
</feature>
<accession>A0A367KMB4</accession>
<keyword evidence="2" id="KW-1133">Transmembrane helix</keyword>
<organism evidence="4 5">
    <name type="scientific">Rhizopus stolonifer</name>
    <name type="common">Rhizopus nigricans</name>
    <dbReference type="NCBI Taxonomy" id="4846"/>
    <lineage>
        <taxon>Eukaryota</taxon>
        <taxon>Fungi</taxon>
        <taxon>Fungi incertae sedis</taxon>
        <taxon>Mucoromycota</taxon>
        <taxon>Mucoromycotina</taxon>
        <taxon>Mucoromycetes</taxon>
        <taxon>Mucorales</taxon>
        <taxon>Mucorineae</taxon>
        <taxon>Rhizopodaceae</taxon>
        <taxon>Rhizopus</taxon>
    </lineage>
</organism>
<dbReference type="Pfam" id="PF03707">
    <property type="entry name" value="MHYT"/>
    <property type="match status" value="2"/>
</dbReference>
<dbReference type="InterPro" id="IPR005330">
    <property type="entry name" value="MHYT_dom"/>
</dbReference>